<dbReference type="Gene3D" id="3.40.640.10">
    <property type="entry name" value="Type I PLP-dependent aspartate aminotransferase-like (Major domain)"/>
    <property type="match status" value="1"/>
</dbReference>
<dbReference type="CDD" id="cd00609">
    <property type="entry name" value="AAT_like"/>
    <property type="match status" value="1"/>
</dbReference>
<organism evidence="8 9">
    <name type="scientific">Clostridium sartagoforme</name>
    <dbReference type="NCBI Taxonomy" id="84031"/>
    <lineage>
        <taxon>Bacteria</taxon>
        <taxon>Bacillati</taxon>
        <taxon>Bacillota</taxon>
        <taxon>Clostridia</taxon>
        <taxon>Eubacteriales</taxon>
        <taxon>Clostridiaceae</taxon>
        <taxon>Clostridium</taxon>
    </lineage>
</organism>
<comment type="caution">
    <text evidence="8">The sequence shown here is derived from an EMBL/GenBank/DDBJ whole genome shotgun (WGS) entry which is preliminary data.</text>
</comment>
<evidence type="ECO:0000256" key="4">
    <source>
        <dbReference type="ARBA" id="ARBA00022679"/>
    </source>
</evidence>
<gene>
    <name evidence="8" type="ORF">E5347_06305</name>
</gene>
<dbReference type="PROSITE" id="PS00105">
    <property type="entry name" value="AA_TRANSFER_CLASS_1"/>
    <property type="match status" value="1"/>
</dbReference>
<comment type="similarity">
    <text evidence="2 6">Belongs to the class-I pyridoxal-phosphate-dependent aminotransferase family.</text>
</comment>
<dbReference type="SUPFAM" id="SSF53383">
    <property type="entry name" value="PLP-dependent transferases"/>
    <property type="match status" value="1"/>
</dbReference>
<accession>A0A4S2DTP8</accession>
<dbReference type="InterPro" id="IPR004838">
    <property type="entry name" value="NHTrfase_class1_PyrdxlP-BS"/>
</dbReference>
<evidence type="ECO:0000256" key="6">
    <source>
        <dbReference type="RuleBase" id="RU000481"/>
    </source>
</evidence>
<dbReference type="InterPro" id="IPR015422">
    <property type="entry name" value="PyrdxlP-dep_Trfase_small"/>
</dbReference>
<feature type="domain" description="Aminotransferase class I/classII large" evidence="7">
    <location>
        <begin position="27"/>
        <end position="370"/>
    </location>
</feature>
<evidence type="ECO:0000256" key="1">
    <source>
        <dbReference type="ARBA" id="ARBA00001933"/>
    </source>
</evidence>
<evidence type="ECO:0000256" key="2">
    <source>
        <dbReference type="ARBA" id="ARBA00007441"/>
    </source>
</evidence>
<evidence type="ECO:0000256" key="5">
    <source>
        <dbReference type="ARBA" id="ARBA00022898"/>
    </source>
</evidence>
<dbReference type="AlphaFoldDB" id="A0A4S2DTP8"/>
<dbReference type="GO" id="GO:0006520">
    <property type="term" value="P:amino acid metabolic process"/>
    <property type="evidence" value="ECO:0007669"/>
    <property type="project" value="InterPro"/>
</dbReference>
<keyword evidence="9" id="KW-1185">Reference proteome</keyword>
<keyword evidence="3 6" id="KW-0032">Aminotransferase</keyword>
<dbReference type="EMBL" id="SRYR01000001">
    <property type="protein sequence ID" value="TGY44421.1"/>
    <property type="molecule type" value="Genomic_DNA"/>
</dbReference>
<protein>
    <recommendedName>
        <fullName evidence="6">Aminotransferase</fullName>
        <ecNumber evidence="6">2.6.1.-</ecNumber>
    </recommendedName>
</protein>
<dbReference type="InterPro" id="IPR004839">
    <property type="entry name" value="Aminotransferase_I/II_large"/>
</dbReference>
<evidence type="ECO:0000313" key="9">
    <source>
        <dbReference type="Proteomes" id="UP000306888"/>
    </source>
</evidence>
<dbReference type="GO" id="GO:0008483">
    <property type="term" value="F:transaminase activity"/>
    <property type="evidence" value="ECO:0007669"/>
    <property type="project" value="UniProtKB-KW"/>
</dbReference>
<dbReference type="InterPro" id="IPR015421">
    <property type="entry name" value="PyrdxlP-dep_Trfase_major"/>
</dbReference>
<dbReference type="GO" id="GO:0030170">
    <property type="term" value="F:pyridoxal phosphate binding"/>
    <property type="evidence" value="ECO:0007669"/>
    <property type="project" value="InterPro"/>
</dbReference>
<reference evidence="8 9" key="1">
    <citation type="submission" date="2019-04" db="EMBL/GenBank/DDBJ databases">
        <title>Microbes associate with the intestines of laboratory mice.</title>
        <authorList>
            <person name="Navarre W."/>
            <person name="Wong E."/>
            <person name="Huang K."/>
            <person name="Tropini C."/>
            <person name="Ng K."/>
            <person name="Yu B."/>
        </authorList>
    </citation>
    <scope>NUCLEOTIDE SEQUENCE [LARGE SCALE GENOMIC DNA]</scope>
    <source>
        <strain evidence="8 9">NM50_B9-20</strain>
    </source>
</reference>
<evidence type="ECO:0000313" key="8">
    <source>
        <dbReference type="EMBL" id="TGY44421.1"/>
    </source>
</evidence>
<comment type="cofactor">
    <cofactor evidence="1 6">
        <name>pyridoxal 5'-phosphate</name>
        <dbReference type="ChEBI" id="CHEBI:597326"/>
    </cofactor>
</comment>
<dbReference type="PANTHER" id="PTHR46383:SF4">
    <property type="entry name" value="AMINOTRANSFERASE"/>
    <property type="match status" value="1"/>
</dbReference>
<dbReference type="InterPro" id="IPR050596">
    <property type="entry name" value="AspAT/PAT-like"/>
</dbReference>
<keyword evidence="4 6" id="KW-0808">Transferase</keyword>
<sequence>MNYNLDDVQISGIRRFFNKVKEVPGAISLTLGQPDFAMPKEIKLGMIKAIEEDKTIYTDNLGVPELREEVSIYLKSKNINYSKEEICITVGGSEGLFSAIASVINKGDKLLIPTPGYPAYENIVKILGGVVVYYKLNEDFTINIEELESLIVKDDIKYMILSYPSNPTGAILNYKDYCKLVDLIKKYNLLVITDEVYEAFSYEGYYSIAMNEDVKDNIIYVGSFSKMFSATGIRLGFIATNYKIIDEITKVHQYCVSCANSIAQFGVTEGLKSGLYNIDIMKKEFILRKEYVEKRLKAMNLDFISPKGAFYIFPSIKKFNLTSEEFCLRLLKEKKVACVPGDAFGYGGEGYIRISYCYSKEELKEALDSIELFIKELH</sequence>
<keyword evidence="5" id="KW-0663">Pyridoxal phosphate</keyword>
<proteinExistence type="inferred from homology"/>
<dbReference type="OrthoDB" id="9802328at2"/>
<dbReference type="Proteomes" id="UP000306888">
    <property type="component" value="Unassembled WGS sequence"/>
</dbReference>
<evidence type="ECO:0000256" key="3">
    <source>
        <dbReference type="ARBA" id="ARBA00022576"/>
    </source>
</evidence>
<dbReference type="RefSeq" id="WP_136005582.1">
    <property type="nucleotide sequence ID" value="NZ_SRYR01000001.1"/>
</dbReference>
<evidence type="ECO:0000259" key="7">
    <source>
        <dbReference type="Pfam" id="PF00155"/>
    </source>
</evidence>
<name>A0A4S2DTP8_9CLOT</name>
<dbReference type="EC" id="2.6.1.-" evidence="6"/>
<dbReference type="PANTHER" id="PTHR46383">
    <property type="entry name" value="ASPARTATE AMINOTRANSFERASE"/>
    <property type="match status" value="1"/>
</dbReference>
<dbReference type="Pfam" id="PF00155">
    <property type="entry name" value="Aminotran_1_2"/>
    <property type="match status" value="1"/>
</dbReference>
<dbReference type="Gene3D" id="3.90.1150.10">
    <property type="entry name" value="Aspartate Aminotransferase, domain 1"/>
    <property type="match status" value="1"/>
</dbReference>
<dbReference type="InterPro" id="IPR015424">
    <property type="entry name" value="PyrdxlP-dep_Trfase"/>
</dbReference>